<dbReference type="PROSITE" id="PS51257">
    <property type="entry name" value="PROKAR_LIPOPROTEIN"/>
    <property type="match status" value="1"/>
</dbReference>
<feature type="chain" id="PRO_5020995078" evidence="1">
    <location>
        <begin position="21"/>
        <end position="200"/>
    </location>
</feature>
<dbReference type="Pfam" id="PF16437">
    <property type="entry name" value="DUF5034"/>
    <property type="match status" value="1"/>
</dbReference>
<dbReference type="EMBL" id="SJSO01000006">
    <property type="protein sequence ID" value="TCD27332.1"/>
    <property type="molecule type" value="Genomic_DNA"/>
</dbReference>
<accession>A0A4R0Q3F5</accession>
<reference evidence="2 3" key="1">
    <citation type="submission" date="2019-02" db="EMBL/GenBank/DDBJ databases">
        <title>Pedobacter sp. RP-3-21 sp. nov., isolated from Arctic soil.</title>
        <authorList>
            <person name="Dahal R.H."/>
        </authorList>
    </citation>
    <scope>NUCLEOTIDE SEQUENCE [LARGE SCALE GENOMIC DNA]</scope>
    <source>
        <strain evidence="2 3">RP-3-21</strain>
    </source>
</reference>
<name>A0A4R0Q3F5_9SPHI</name>
<sequence>MIKKILFVFGLALMAQLIVACVICNCPPVKTIYFTNKGMSLKNMDVSLPQPMVTNTGIISSVNYGIQVQLITEQLTLTKPRITWGLMQSAYACSCNEDDFIAKEGILSLKIVSNNDFDTSHPKNTDLNSYFKAKKGSTMISIDDYIKSSKDLSYNTRYAFNEGVFLQVRPAIAKKHRFKLIITLSDGRILEAETTEIELV</sequence>
<protein>
    <submittedName>
        <fullName evidence="2">DUF5034 domain-containing protein</fullName>
    </submittedName>
</protein>
<feature type="signal peptide" evidence="1">
    <location>
        <begin position="1"/>
        <end position="20"/>
    </location>
</feature>
<evidence type="ECO:0000313" key="3">
    <source>
        <dbReference type="Proteomes" id="UP000293925"/>
    </source>
</evidence>
<organism evidence="2 3">
    <name type="scientific">Pedobacter psychrodurus</name>
    <dbReference type="NCBI Taxonomy" id="2530456"/>
    <lineage>
        <taxon>Bacteria</taxon>
        <taxon>Pseudomonadati</taxon>
        <taxon>Bacteroidota</taxon>
        <taxon>Sphingobacteriia</taxon>
        <taxon>Sphingobacteriales</taxon>
        <taxon>Sphingobacteriaceae</taxon>
        <taxon>Pedobacter</taxon>
    </lineage>
</organism>
<dbReference type="Proteomes" id="UP000293925">
    <property type="component" value="Unassembled WGS sequence"/>
</dbReference>
<comment type="caution">
    <text evidence="2">The sequence shown here is derived from an EMBL/GenBank/DDBJ whole genome shotgun (WGS) entry which is preliminary data.</text>
</comment>
<dbReference type="OrthoDB" id="1443438at2"/>
<proteinExistence type="predicted"/>
<evidence type="ECO:0000313" key="2">
    <source>
        <dbReference type="EMBL" id="TCD27332.1"/>
    </source>
</evidence>
<keyword evidence="1" id="KW-0732">Signal</keyword>
<keyword evidence="3" id="KW-1185">Reference proteome</keyword>
<gene>
    <name evidence="2" type="ORF">EZ456_09025</name>
</gene>
<dbReference type="AlphaFoldDB" id="A0A4R0Q3F5"/>
<dbReference type="InterPro" id="IPR032215">
    <property type="entry name" value="DUF5034"/>
</dbReference>
<evidence type="ECO:0000256" key="1">
    <source>
        <dbReference type="SAM" id="SignalP"/>
    </source>
</evidence>